<evidence type="ECO:0000256" key="5">
    <source>
        <dbReference type="ARBA" id="ARBA00022989"/>
    </source>
</evidence>
<name>A0ABP7UVL8_9FLAO</name>
<dbReference type="Pfam" id="PF03062">
    <property type="entry name" value="MBOAT"/>
    <property type="match status" value="1"/>
</dbReference>
<keyword evidence="5 8" id="KW-1133">Transmembrane helix</keyword>
<feature type="transmembrane region" description="Helical" evidence="8">
    <location>
        <begin position="75"/>
        <end position="97"/>
    </location>
</feature>
<feature type="transmembrane region" description="Helical" evidence="8">
    <location>
        <begin position="268"/>
        <end position="301"/>
    </location>
</feature>
<evidence type="ECO:0000256" key="4">
    <source>
        <dbReference type="ARBA" id="ARBA00022692"/>
    </source>
</evidence>
<dbReference type="Proteomes" id="UP001500426">
    <property type="component" value="Unassembled WGS sequence"/>
</dbReference>
<keyword evidence="3 7" id="KW-1003">Cell membrane</keyword>
<dbReference type="PANTHER" id="PTHR13285:SF18">
    <property type="entry name" value="PROTEIN-CYSTEINE N-PALMITOYLTRANSFERASE RASP"/>
    <property type="match status" value="1"/>
</dbReference>
<feature type="transmembrane region" description="Helical" evidence="8">
    <location>
        <begin position="322"/>
        <end position="339"/>
    </location>
</feature>
<organism evidence="9 10">
    <name type="scientific">Flavobacterium chungnamense</name>
    <dbReference type="NCBI Taxonomy" id="706182"/>
    <lineage>
        <taxon>Bacteria</taxon>
        <taxon>Pseudomonadati</taxon>
        <taxon>Bacteroidota</taxon>
        <taxon>Flavobacteriia</taxon>
        <taxon>Flavobacteriales</taxon>
        <taxon>Flavobacteriaceae</taxon>
        <taxon>Flavobacterium</taxon>
    </lineage>
</organism>
<dbReference type="EMBL" id="BAABCS010000019">
    <property type="protein sequence ID" value="GAA4053973.1"/>
    <property type="molecule type" value="Genomic_DNA"/>
</dbReference>
<keyword evidence="7" id="KW-0808">Transferase</keyword>
<protein>
    <submittedName>
        <fullName evidence="9">MBOAT family protein</fullName>
    </submittedName>
</protein>
<dbReference type="PIRSF" id="PIRSF016636">
    <property type="entry name" value="AlgI_DltB"/>
    <property type="match status" value="1"/>
</dbReference>
<keyword evidence="6 7" id="KW-0472">Membrane</keyword>
<feature type="transmembrane region" description="Helical" evidence="8">
    <location>
        <begin position="399"/>
        <end position="420"/>
    </location>
</feature>
<dbReference type="InterPro" id="IPR028362">
    <property type="entry name" value="AlgI"/>
</dbReference>
<accession>A0ABP7UVL8</accession>
<evidence type="ECO:0000256" key="7">
    <source>
        <dbReference type="PIRNR" id="PIRNR016636"/>
    </source>
</evidence>
<sequence length="430" mass="50277">MSWNYNYLVLILFTTLISFFAAIQIENTSEKYIQKRYLYGSILSSLSVLFFFKYYNFFSINLNSTLLSKSSQFPLIEWLLPVGISFYTFETLSYTIDVYHHKLKAERNIGIYALFIAFFPKLVAGPIERSENLLPQFRKVQQFKATNFIQGSKYIILGFFMKLVIADRLSLYVDSVYNNVNSHHGLTMWLATFCFSFQILCDFAGYSTIAKGIAKWFDFDLMLNFNRPYMALSFTDFWKRWHISLSSWFRDYVYIPLGGNKVRVSRRYLNLLITFVISGLWHGANWTFLLWGGLHGLYLIIENLLKNKKKKSLLEKHLSLRILKRMFIFIAVSFAWIFFRSNSVSDAIIILKKAVQIDNNVFLDPKTLFYGFIAISILVVLDVFAERKGNDNFLQNEKCSFGIITLFVALVLAIFYMGVFDGGQFIYFQF</sequence>
<keyword evidence="10" id="KW-1185">Reference proteome</keyword>
<keyword evidence="4 8" id="KW-0812">Transmembrane</keyword>
<proteinExistence type="inferred from homology"/>
<dbReference type="PANTHER" id="PTHR13285">
    <property type="entry name" value="ACYLTRANSFERASE"/>
    <property type="match status" value="1"/>
</dbReference>
<comment type="similarity">
    <text evidence="2 7">Belongs to the membrane-bound acyltransferase family.</text>
</comment>
<feature type="transmembrane region" description="Helical" evidence="8">
    <location>
        <begin position="6"/>
        <end position="25"/>
    </location>
</feature>
<evidence type="ECO:0000313" key="10">
    <source>
        <dbReference type="Proteomes" id="UP001500426"/>
    </source>
</evidence>
<dbReference type="PIRSF" id="PIRSF500217">
    <property type="entry name" value="AlgI"/>
    <property type="match status" value="1"/>
</dbReference>
<feature type="transmembrane region" description="Helical" evidence="8">
    <location>
        <begin position="147"/>
        <end position="165"/>
    </location>
</feature>
<feature type="transmembrane region" description="Helical" evidence="8">
    <location>
        <begin position="186"/>
        <end position="209"/>
    </location>
</feature>
<feature type="transmembrane region" description="Helical" evidence="8">
    <location>
        <begin position="109"/>
        <end position="127"/>
    </location>
</feature>
<comment type="caution">
    <text evidence="9">The sequence shown here is derived from an EMBL/GenBank/DDBJ whole genome shotgun (WGS) entry which is preliminary data.</text>
</comment>
<evidence type="ECO:0000256" key="1">
    <source>
        <dbReference type="ARBA" id="ARBA00004651"/>
    </source>
</evidence>
<dbReference type="InterPro" id="IPR004299">
    <property type="entry name" value="MBOAT_fam"/>
</dbReference>
<keyword evidence="7" id="KW-0012">Acyltransferase</keyword>
<feature type="transmembrane region" description="Helical" evidence="8">
    <location>
        <begin position="37"/>
        <end position="55"/>
    </location>
</feature>
<reference evidence="10" key="1">
    <citation type="journal article" date="2019" name="Int. J. Syst. Evol. Microbiol.">
        <title>The Global Catalogue of Microorganisms (GCM) 10K type strain sequencing project: providing services to taxonomists for standard genome sequencing and annotation.</title>
        <authorList>
            <consortium name="The Broad Institute Genomics Platform"/>
            <consortium name="The Broad Institute Genome Sequencing Center for Infectious Disease"/>
            <person name="Wu L."/>
            <person name="Ma J."/>
        </authorList>
    </citation>
    <scope>NUCLEOTIDE SEQUENCE [LARGE SCALE GENOMIC DNA]</scope>
    <source>
        <strain evidence="10">JCM 17068</strain>
    </source>
</reference>
<gene>
    <name evidence="9" type="ORF">GCM10022388_20530</name>
</gene>
<evidence type="ECO:0000256" key="2">
    <source>
        <dbReference type="ARBA" id="ARBA00010323"/>
    </source>
</evidence>
<dbReference type="InterPro" id="IPR024194">
    <property type="entry name" value="Ac/AlaTfrase_AlgI/DltB"/>
</dbReference>
<evidence type="ECO:0000256" key="8">
    <source>
        <dbReference type="SAM" id="Phobius"/>
    </source>
</evidence>
<feature type="transmembrane region" description="Helical" evidence="8">
    <location>
        <begin position="368"/>
        <end position="387"/>
    </location>
</feature>
<dbReference type="InterPro" id="IPR051085">
    <property type="entry name" value="MB_O-acyltransferase"/>
</dbReference>
<evidence type="ECO:0000256" key="6">
    <source>
        <dbReference type="ARBA" id="ARBA00023136"/>
    </source>
</evidence>
<evidence type="ECO:0000256" key="3">
    <source>
        <dbReference type="ARBA" id="ARBA00022475"/>
    </source>
</evidence>
<comment type="subcellular location">
    <subcellularLocation>
        <location evidence="1">Cell membrane</location>
        <topology evidence="1">Multi-pass membrane protein</topology>
    </subcellularLocation>
</comment>
<evidence type="ECO:0000313" key="9">
    <source>
        <dbReference type="EMBL" id="GAA4053973.1"/>
    </source>
</evidence>